<proteinExistence type="inferred from homology"/>
<protein>
    <recommendedName>
        <fullName evidence="3">Thiamine-binding protein domain-containing protein</fullName>
    </recommendedName>
</protein>
<dbReference type="Gene3D" id="3.30.70.930">
    <property type="match status" value="1"/>
</dbReference>
<dbReference type="PANTHER" id="PTHR33777:SF1">
    <property type="entry name" value="UPF0045 PROTEIN ECM15"/>
    <property type="match status" value="1"/>
</dbReference>
<accession>A0AAJ6CHZ3</accession>
<evidence type="ECO:0000313" key="5">
    <source>
        <dbReference type="Proteomes" id="UP001219567"/>
    </source>
</evidence>
<dbReference type="NCBIfam" id="TIGR00106">
    <property type="entry name" value="MTH1187 family thiamine-binding protein"/>
    <property type="match status" value="1"/>
</dbReference>
<feature type="region of interest" description="Disordered" evidence="2">
    <location>
        <begin position="89"/>
        <end position="126"/>
    </location>
</feature>
<evidence type="ECO:0000256" key="1">
    <source>
        <dbReference type="ARBA" id="ARBA00010272"/>
    </source>
</evidence>
<dbReference type="InterPro" id="IPR029756">
    <property type="entry name" value="MTH1187/YkoF-like"/>
</dbReference>
<evidence type="ECO:0000313" key="4">
    <source>
        <dbReference type="EMBL" id="WFD00395.1"/>
    </source>
</evidence>
<dbReference type="EMBL" id="CP119946">
    <property type="protein sequence ID" value="WFD00395.1"/>
    <property type="molecule type" value="Genomic_DNA"/>
</dbReference>
<gene>
    <name evidence="4" type="ORF">MYAM1_003144</name>
</gene>
<keyword evidence="5" id="KW-1185">Reference proteome</keyword>
<dbReference type="Pfam" id="PF01910">
    <property type="entry name" value="Thiamine_BP"/>
    <property type="match status" value="1"/>
</dbReference>
<name>A0AAJ6CHZ3_9BASI</name>
<reference evidence="4 5" key="1">
    <citation type="submission" date="2023-03" db="EMBL/GenBank/DDBJ databases">
        <title>Mating type loci evolution in Malassezia.</title>
        <authorList>
            <person name="Coelho M.A."/>
        </authorList>
    </citation>
    <scope>NUCLEOTIDE SEQUENCE [LARGE SCALE GENOMIC DNA]</scope>
    <source>
        <strain evidence="4 5">CBS 9725</strain>
    </source>
</reference>
<dbReference type="AlphaFoldDB" id="A0AAJ6CHZ3"/>
<dbReference type="InterPro" id="IPR051614">
    <property type="entry name" value="UPF0045_domain"/>
</dbReference>
<evidence type="ECO:0000256" key="2">
    <source>
        <dbReference type="SAM" id="MobiDB-lite"/>
    </source>
</evidence>
<dbReference type="PANTHER" id="PTHR33777">
    <property type="entry name" value="UPF0045 PROTEIN ECM15"/>
    <property type="match status" value="1"/>
</dbReference>
<dbReference type="SUPFAM" id="SSF89957">
    <property type="entry name" value="MTH1187/YkoF-like"/>
    <property type="match status" value="1"/>
</dbReference>
<feature type="compositionally biased region" description="Polar residues" evidence="2">
    <location>
        <begin position="94"/>
        <end position="105"/>
    </location>
</feature>
<dbReference type="GO" id="GO:0005829">
    <property type="term" value="C:cytosol"/>
    <property type="evidence" value="ECO:0007669"/>
    <property type="project" value="TreeGrafter"/>
</dbReference>
<evidence type="ECO:0000259" key="3">
    <source>
        <dbReference type="Pfam" id="PF01910"/>
    </source>
</evidence>
<dbReference type="Proteomes" id="UP001219567">
    <property type="component" value="Chromosome 4"/>
</dbReference>
<organism evidence="4 5">
    <name type="scientific">Malassezia yamatoensis</name>
    <dbReference type="NCBI Taxonomy" id="253288"/>
    <lineage>
        <taxon>Eukaryota</taxon>
        <taxon>Fungi</taxon>
        <taxon>Dikarya</taxon>
        <taxon>Basidiomycota</taxon>
        <taxon>Ustilaginomycotina</taxon>
        <taxon>Malasseziomycetes</taxon>
        <taxon>Malasseziales</taxon>
        <taxon>Malasseziaceae</taxon>
        <taxon>Malassezia</taxon>
    </lineage>
</organism>
<dbReference type="InterPro" id="IPR002767">
    <property type="entry name" value="Thiamine_BP"/>
</dbReference>
<feature type="domain" description="Thiamine-binding protein" evidence="3">
    <location>
        <begin position="7"/>
        <end position="95"/>
    </location>
</feature>
<comment type="similarity">
    <text evidence="1">Belongs to the UPF0045 family.</text>
</comment>
<sequence length="126" mass="13611">MECTDLVIPIGTQTTSVGEYIAECQRVLDGMASQGIKYEVVSVLSAYDSGYGTNLEGPISVVNQAITQCHEAVHAMGVERIATDIRLGTRTDKAQNQGWAQGLSENQRKRESVKRILAHGTSSDQA</sequence>